<dbReference type="GeneID" id="80903805"/>
<feature type="region of interest" description="Disordered" evidence="6">
    <location>
        <begin position="1"/>
        <end position="69"/>
    </location>
</feature>
<dbReference type="PANTHER" id="PTHR47660:SF3">
    <property type="entry name" value="FINGER DOMAIN PROTEIN, PUTATIVE (AFU_ORTHOLOGUE AFUA_4G03310)-RELATED"/>
    <property type="match status" value="1"/>
</dbReference>
<evidence type="ECO:0000256" key="6">
    <source>
        <dbReference type="SAM" id="MobiDB-lite"/>
    </source>
</evidence>
<sequence length="402" mass="44641">MPSEEPHPQPRVTPVSAFNIDTGPSYNAVASSTTPHTSDPTAVFSNPTNLFTTPQPTPQPAPTNPPLSTQCDDNIHLLCTVDASRVRDRWLEGWVPRPNQQSKDLPRGTAVFIHSILKAYPQSLCKGDLPPIIHDLQLVDGKLPSALANCVSIARMWEGQREGGGALVKDTSLREMERLFAEKEKYGQWELLAAFQAYIMYVTLLLDPAGEPVVPQDVMLNLQDFAHTIAVTGLVDPSDHPSWAAWALAEAKRRALFAMYMLDDIVNFFSHVPCIMGDELADLPAPCSEKLWRTDEEGKWRRLYGESFLYTALLLSWRRFLFFVVETWAKYYIPTYETDTDLGARCACCGVGGRRAEAERALAEDGGERWSESSEMGGRDGCVGDDDICSYNGDAVSVMSEF</sequence>
<feature type="domain" description="Xylanolytic transcriptional activator regulatory" evidence="7">
    <location>
        <begin position="238"/>
        <end position="304"/>
    </location>
</feature>
<evidence type="ECO:0000313" key="8">
    <source>
        <dbReference type="EMBL" id="KAJ4359719.1"/>
    </source>
</evidence>
<dbReference type="GO" id="GO:0006351">
    <property type="term" value="P:DNA-templated transcription"/>
    <property type="evidence" value="ECO:0007669"/>
    <property type="project" value="InterPro"/>
</dbReference>
<keyword evidence="9" id="KW-1185">Reference proteome</keyword>
<keyword evidence="3" id="KW-0805">Transcription regulation</keyword>
<keyword evidence="2" id="KW-0862">Zinc</keyword>
<keyword evidence="5" id="KW-0539">Nucleus</keyword>
<evidence type="ECO:0000256" key="2">
    <source>
        <dbReference type="ARBA" id="ARBA00022833"/>
    </source>
</evidence>
<organism evidence="8 9">
    <name type="scientific">Didymosphaeria variabile</name>
    <dbReference type="NCBI Taxonomy" id="1932322"/>
    <lineage>
        <taxon>Eukaryota</taxon>
        <taxon>Fungi</taxon>
        <taxon>Dikarya</taxon>
        <taxon>Ascomycota</taxon>
        <taxon>Pezizomycotina</taxon>
        <taxon>Dothideomycetes</taxon>
        <taxon>Pleosporomycetidae</taxon>
        <taxon>Pleosporales</taxon>
        <taxon>Massarineae</taxon>
        <taxon>Didymosphaeriaceae</taxon>
        <taxon>Didymosphaeria</taxon>
    </lineage>
</organism>
<evidence type="ECO:0000259" key="7">
    <source>
        <dbReference type="Pfam" id="PF04082"/>
    </source>
</evidence>
<dbReference type="Proteomes" id="UP001140513">
    <property type="component" value="Unassembled WGS sequence"/>
</dbReference>
<keyword evidence="1" id="KW-0479">Metal-binding</keyword>
<evidence type="ECO:0000256" key="1">
    <source>
        <dbReference type="ARBA" id="ARBA00022723"/>
    </source>
</evidence>
<dbReference type="InterPro" id="IPR007219">
    <property type="entry name" value="XnlR_reg_dom"/>
</dbReference>
<evidence type="ECO:0000313" key="9">
    <source>
        <dbReference type="Proteomes" id="UP001140513"/>
    </source>
</evidence>
<protein>
    <recommendedName>
        <fullName evidence="7">Xylanolytic transcriptional activator regulatory domain-containing protein</fullName>
    </recommendedName>
</protein>
<feature type="compositionally biased region" description="Polar residues" evidence="6">
    <location>
        <begin position="22"/>
        <end position="46"/>
    </location>
</feature>
<reference evidence="8" key="1">
    <citation type="submission" date="2022-10" db="EMBL/GenBank/DDBJ databases">
        <title>Tapping the CABI collections for fungal endophytes: first genome assemblies for Collariella, Neodidymelliopsis, Ascochyta clinopodiicola, Didymella pomorum, Didymosphaeria variabile, Neocosmospora piperis and Neocucurbitaria cava.</title>
        <authorList>
            <person name="Hill R."/>
        </authorList>
    </citation>
    <scope>NUCLEOTIDE SEQUENCE</scope>
    <source>
        <strain evidence="8">IMI 356815</strain>
    </source>
</reference>
<gene>
    <name evidence="8" type="ORF">N0V89_000275</name>
</gene>
<name>A0A9W9CFJ3_9PLEO</name>
<dbReference type="AlphaFoldDB" id="A0A9W9CFJ3"/>
<dbReference type="GO" id="GO:0003677">
    <property type="term" value="F:DNA binding"/>
    <property type="evidence" value="ECO:0007669"/>
    <property type="project" value="InterPro"/>
</dbReference>
<dbReference type="OrthoDB" id="2441642at2759"/>
<dbReference type="RefSeq" id="XP_056075921.1">
    <property type="nucleotide sequence ID" value="XM_056209099.1"/>
</dbReference>
<evidence type="ECO:0000256" key="3">
    <source>
        <dbReference type="ARBA" id="ARBA00023015"/>
    </source>
</evidence>
<comment type="caution">
    <text evidence="8">The sequence shown here is derived from an EMBL/GenBank/DDBJ whole genome shotgun (WGS) entry which is preliminary data.</text>
</comment>
<dbReference type="EMBL" id="JAPEUX010000001">
    <property type="protein sequence ID" value="KAJ4359719.1"/>
    <property type="molecule type" value="Genomic_DNA"/>
</dbReference>
<keyword evidence="4" id="KW-0804">Transcription</keyword>
<feature type="compositionally biased region" description="Pro residues" evidence="6">
    <location>
        <begin position="55"/>
        <end position="65"/>
    </location>
</feature>
<proteinExistence type="predicted"/>
<accession>A0A9W9CFJ3</accession>
<dbReference type="Pfam" id="PF04082">
    <property type="entry name" value="Fungal_trans"/>
    <property type="match status" value="1"/>
</dbReference>
<dbReference type="GO" id="GO:0008270">
    <property type="term" value="F:zinc ion binding"/>
    <property type="evidence" value="ECO:0007669"/>
    <property type="project" value="InterPro"/>
</dbReference>
<dbReference type="PANTHER" id="PTHR47660">
    <property type="entry name" value="TRANSCRIPTION FACTOR WITH C2H2 AND ZN(2)-CYS(6) DNA BINDING DOMAIN (EUROFUNG)-RELATED-RELATED"/>
    <property type="match status" value="1"/>
</dbReference>
<evidence type="ECO:0000256" key="5">
    <source>
        <dbReference type="ARBA" id="ARBA00023242"/>
    </source>
</evidence>
<evidence type="ECO:0000256" key="4">
    <source>
        <dbReference type="ARBA" id="ARBA00023163"/>
    </source>
</evidence>